<accession>A0AAD6V1D0</accession>
<gene>
    <name evidence="2" type="ORF">GGX14DRAFT_699800</name>
</gene>
<evidence type="ECO:0000313" key="3">
    <source>
        <dbReference type="Proteomes" id="UP001219525"/>
    </source>
</evidence>
<feature type="region of interest" description="Disordered" evidence="1">
    <location>
        <begin position="1"/>
        <end position="36"/>
    </location>
</feature>
<dbReference type="Proteomes" id="UP001219525">
    <property type="component" value="Unassembled WGS sequence"/>
</dbReference>
<sequence>MVSQRTTHKTKKLPACDTCKASPPSPHTIPNGESCPRCLQKNIVCTTTPIPRGRPRKYPLPALPSPSPSTPERPSPSLKPQPSSPASPELSPIFVAHCLEAFKYTPYADYPLIDATGIAHALKAAAFRLPLLPPPARALALCVVCAGAQVAFHPLVLGDGVRPASFADANFFAHAPAAVLRHCGVRREPVVRALRAEACRAAWDARVLLKPTLENAATCYLLDALAQGDDDAYAARPWAVAHLAHVRVLAPAWRHWHDGAGLAATDAARCQWAASLMGEALVSARSRTLVLVTQHDQLILAGPEPPPLEAMLAALESAPHSLEALWTSTRPFMYHVTTLARQLVETVAGDFARGAPLSEAAVFALCPALAGLQAVLAALLDHVDAALAGVAADDAGAGAARRAACSLAGGAAGLVMALYRELEHRERESDAAGPSSAHGQHAHARARLQLLHAQAREMAVHAAHALARGLRALPSTAATSAAHWADTAAWAEFCVEEAAMCGARWGRREWAADLAAYARALALLGYALDAAATPQALALVAQLEVLSAAEASLEAGGSAGEATLFGDLDADMFLPLEAEGQWPWPDMAQLSQPDMTLYSGQ</sequence>
<keyword evidence="3" id="KW-1185">Reference proteome</keyword>
<evidence type="ECO:0008006" key="4">
    <source>
        <dbReference type="Google" id="ProtNLM"/>
    </source>
</evidence>
<evidence type="ECO:0000313" key="2">
    <source>
        <dbReference type="EMBL" id="KAJ7199661.1"/>
    </source>
</evidence>
<organism evidence="2 3">
    <name type="scientific">Mycena pura</name>
    <dbReference type="NCBI Taxonomy" id="153505"/>
    <lineage>
        <taxon>Eukaryota</taxon>
        <taxon>Fungi</taxon>
        <taxon>Dikarya</taxon>
        <taxon>Basidiomycota</taxon>
        <taxon>Agaricomycotina</taxon>
        <taxon>Agaricomycetes</taxon>
        <taxon>Agaricomycetidae</taxon>
        <taxon>Agaricales</taxon>
        <taxon>Marasmiineae</taxon>
        <taxon>Mycenaceae</taxon>
        <taxon>Mycena</taxon>
    </lineage>
</organism>
<proteinExistence type="predicted"/>
<dbReference type="AlphaFoldDB" id="A0AAD6V1D0"/>
<feature type="region of interest" description="Disordered" evidence="1">
    <location>
        <begin position="49"/>
        <end position="86"/>
    </location>
</feature>
<protein>
    <recommendedName>
        <fullName evidence="4">Zn(2)-C6 fungal-type domain-containing protein</fullName>
    </recommendedName>
</protein>
<reference evidence="2" key="1">
    <citation type="submission" date="2023-03" db="EMBL/GenBank/DDBJ databases">
        <title>Massive genome expansion in bonnet fungi (Mycena s.s.) driven by repeated elements and novel gene families across ecological guilds.</title>
        <authorList>
            <consortium name="Lawrence Berkeley National Laboratory"/>
            <person name="Harder C.B."/>
            <person name="Miyauchi S."/>
            <person name="Viragh M."/>
            <person name="Kuo A."/>
            <person name="Thoen E."/>
            <person name="Andreopoulos B."/>
            <person name="Lu D."/>
            <person name="Skrede I."/>
            <person name="Drula E."/>
            <person name="Henrissat B."/>
            <person name="Morin E."/>
            <person name="Kohler A."/>
            <person name="Barry K."/>
            <person name="LaButti K."/>
            <person name="Morin E."/>
            <person name="Salamov A."/>
            <person name="Lipzen A."/>
            <person name="Mereny Z."/>
            <person name="Hegedus B."/>
            <person name="Baldrian P."/>
            <person name="Stursova M."/>
            <person name="Weitz H."/>
            <person name="Taylor A."/>
            <person name="Grigoriev I.V."/>
            <person name="Nagy L.G."/>
            <person name="Martin F."/>
            <person name="Kauserud H."/>
        </authorList>
    </citation>
    <scope>NUCLEOTIDE SEQUENCE</scope>
    <source>
        <strain evidence="2">9144</strain>
    </source>
</reference>
<name>A0AAD6V1D0_9AGAR</name>
<comment type="caution">
    <text evidence="2">The sequence shown here is derived from an EMBL/GenBank/DDBJ whole genome shotgun (WGS) entry which is preliminary data.</text>
</comment>
<feature type="compositionally biased region" description="Pro residues" evidence="1">
    <location>
        <begin position="61"/>
        <end position="85"/>
    </location>
</feature>
<dbReference type="EMBL" id="JARJCW010000067">
    <property type="protein sequence ID" value="KAJ7199661.1"/>
    <property type="molecule type" value="Genomic_DNA"/>
</dbReference>
<feature type="compositionally biased region" description="Basic residues" evidence="1">
    <location>
        <begin position="1"/>
        <end position="12"/>
    </location>
</feature>
<evidence type="ECO:0000256" key="1">
    <source>
        <dbReference type="SAM" id="MobiDB-lite"/>
    </source>
</evidence>